<dbReference type="EMBL" id="CAMPGE010010318">
    <property type="protein sequence ID" value="CAI2369167.1"/>
    <property type="molecule type" value="Genomic_DNA"/>
</dbReference>
<dbReference type="InterPro" id="IPR013221">
    <property type="entry name" value="Mur_ligase_cen"/>
</dbReference>
<dbReference type="SUPFAM" id="SSF53244">
    <property type="entry name" value="MurD-like peptide ligases, peptide-binding domain"/>
    <property type="match status" value="1"/>
</dbReference>
<feature type="domain" description="Mur ligase central" evidence="7">
    <location>
        <begin position="42"/>
        <end position="203"/>
    </location>
</feature>
<dbReference type="GO" id="GO:0008841">
    <property type="term" value="F:dihydrofolate synthase activity"/>
    <property type="evidence" value="ECO:0007669"/>
    <property type="project" value="TreeGrafter"/>
</dbReference>
<dbReference type="PROSITE" id="PS01012">
    <property type="entry name" value="FOLYLPOLYGLU_SYNT_2"/>
    <property type="match status" value="1"/>
</dbReference>
<name>A0AAD1UI75_EUPCR</name>
<dbReference type="PROSITE" id="PS01011">
    <property type="entry name" value="FOLYLPOLYGLU_SYNT_1"/>
    <property type="match status" value="1"/>
</dbReference>
<keyword evidence="3" id="KW-0479">Metal-binding</keyword>
<dbReference type="PANTHER" id="PTHR11136">
    <property type="entry name" value="FOLYLPOLYGLUTAMATE SYNTHASE-RELATED"/>
    <property type="match status" value="1"/>
</dbReference>
<evidence type="ECO:0000256" key="4">
    <source>
        <dbReference type="ARBA" id="ARBA00022741"/>
    </source>
</evidence>
<dbReference type="GO" id="GO:0004326">
    <property type="term" value="F:tetrahydrofolylpolyglutamate synthase activity"/>
    <property type="evidence" value="ECO:0007669"/>
    <property type="project" value="InterPro"/>
</dbReference>
<gene>
    <name evidence="8" type="ORF">ECRASSUSDP1_LOCUS10465</name>
</gene>
<dbReference type="Proteomes" id="UP001295684">
    <property type="component" value="Unassembled WGS sequence"/>
</dbReference>
<comment type="similarity">
    <text evidence="1">Belongs to the folylpolyglutamate synthase family.</text>
</comment>
<dbReference type="GO" id="GO:0005829">
    <property type="term" value="C:cytosol"/>
    <property type="evidence" value="ECO:0007669"/>
    <property type="project" value="TreeGrafter"/>
</dbReference>
<dbReference type="InterPro" id="IPR036615">
    <property type="entry name" value="Mur_ligase_C_dom_sf"/>
</dbReference>
<proteinExistence type="inferred from homology"/>
<keyword evidence="4" id="KW-0547">Nucleotide-binding</keyword>
<dbReference type="InterPro" id="IPR018109">
    <property type="entry name" value="Folylpolyglutamate_synth_CS"/>
</dbReference>
<dbReference type="GO" id="GO:0005739">
    <property type="term" value="C:mitochondrion"/>
    <property type="evidence" value="ECO:0007669"/>
    <property type="project" value="TreeGrafter"/>
</dbReference>
<evidence type="ECO:0000259" key="7">
    <source>
        <dbReference type="Pfam" id="PF08245"/>
    </source>
</evidence>
<evidence type="ECO:0000256" key="6">
    <source>
        <dbReference type="ARBA" id="ARBA00022842"/>
    </source>
</evidence>
<dbReference type="NCBIfam" id="TIGR01499">
    <property type="entry name" value="folC"/>
    <property type="match status" value="1"/>
</dbReference>
<dbReference type="Gene3D" id="3.40.1190.10">
    <property type="entry name" value="Mur-like, catalytic domain"/>
    <property type="match status" value="1"/>
</dbReference>
<dbReference type="InterPro" id="IPR036565">
    <property type="entry name" value="Mur-like_cat_sf"/>
</dbReference>
<dbReference type="GO" id="GO:0005524">
    <property type="term" value="F:ATP binding"/>
    <property type="evidence" value="ECO:0007669"/>
    <property type="project" value="UniProtKB-KW"/>
</dbReference>
<accession>A0AAD1UI75</accession>
<dbReference type="Pfam" id="PF08245">
    <property type="entry name" value="Mur_ligase_M"/>
    <property type="match status" value="1"/>
</dbReference>
<evidence type="ECO:0000256" key="2">
    <source>
        <dbReference type="ARBA" id="ARBA00022598"/>
    </source>
</evidence>
<evidence type="ECO:0000256" key="5">
    <source>
        <dbReference type="ARBA" id="ARBA00022840"/>
    </source>
</evidence>
<protein>
    <recommendedName>
        <fullName evidence="7">Mur ligase central domain-containing protein</fullName>
    </recommendedName>
</protein>
<dbReference type="Gene3D" id="3.90.190.20">
    <property type="entry name" value="Mur ligase, C-terminal domain"/>
    <property type="match status" value="1"/>
</dbReference>
<evidence type="ECO:0000313" key="9">
    <source>
        <dbReference type="Proteomes" id="UP001295684"/>
    </source>
</evidence>
<keyword evidence="6" id="KW-0460">Magnesium</keyword>
<keyword evidence="9" id="KW-1185">Reference proteome</keyword>
<evidence type="ECO:0000256" key="3">
    <source>
        <dbReference type="ARBA" id="ARBA00022723"/>
    </source>
</evidence>
<comment type="caution">
    <text evidence="8">The sequence shown here is derived from an EMBL/GenBank/DDBJ whole genome shotgun (WGS) entry which is preliminary data.</text>
</comment>
<keyword evidence="5" id="KW-0067">ATP-binding</keyword>
<dbReference type="InterPro" id="IPR001645">
    <property type="entry name" value="Folylpolyglutamate_synth"/>
</dbReference>
<dbReference type="AlphaFoldDB" id="A0AAD1UI75"/>
<reference evidence="8" key="1">
    <citation type="submission" date="2023-07" db="EMBL/GenBank/DDBJ databases">
        <authorList>
            <consortium name="AG Swart"/>
            <person name="Singh M."/>
            <person name="Singh A."/>
            <person name="Seah K."/>
            <person name="Emmerich C."/>
        </authorList>
    </citation>
    <scope>NUCLEOTIDE SEQUENCE</scope>
    <source>
        <strain evidence="8">DP1</strain>
    </source>
</reference>
<organism evidence="8 9">
    <name type="scientific">Euplotes crassus</name>
    <dbReference type="NCBI Taxonomy" id="5936"/>
    <lineage>
        <taxon>Eukaryota</taxon>
        <taxon>Sar</taxon>
        <taxon>Alveolata</taxon>
        <taxon>Ciliophora</taxon>
        <taxon>Intramacronucleata</taxon>
        <taxon>Spirotrichea</taxon>
        <taxon>Hypotrichia</taxon>
        <taxon>Euplotida</taxon>
        <taxon>Euplotidae</taxon>
        <taxon>Moneuplotes</taxon>
    </lineage>
</organism>
<evidence type="ECO:0000313" key="8">
    <source>
        <dbReference type="EMBL" id="CAI2369167.1"/>
    </source>
</evidence>
<dbReference type="SUPFAM" id="SSF53623">
    <property type="entry name" value="MurD-like peptide ligases, catalytic domain"/>
    <property type="match status" value="1"/>
</dbReference>
<sequence>MESFKKFSLFTLPKYCRTSLQPVKEFHELIGRPGLKYKTIHVTGTNGKGTVCNKIAKILSQAGFRTGLFTSPHLVKFNERICISGEQISDEDLFEIEHDLMEKYHALPEPQLVVFDMITMIALKYFEIQKVDFAVLEVGIGGDLDSTNIVKPECSVITSIGLDHRDILGNTKEEISQAKCGIFKENTPIVIGSDCPQEHMVNFLKENLEADDSLIHLIDSKPNSIEEENQEIARRVVNILKDRDFQISDSAIKQGLLEKVPGRFQQFSKNIFYDGAHNPDGIRKSISSVFNLLPKDFDRNVTVVCGFTREANLDENISAVLENENIDKIDTIYFCENSPGEPEMINFQPSCIKLDKIESLLGDMVHEKLKVLSKSAEGEFESIELHSLTDKTTLISHLEDVLTYLQNDPKFQENYIFVFGTFRLYKDLYEYSQMNQ</sequence>
<evidence type="ECO:0000256" key="1">
    <source>
        <dbReference type="ARBA" id="ARBA00008276"/>
    </source>
</evidence>
<dbReference type="GO" id="GO:0046872">
    <property type="term" value="F:metal ion binding"/>
    <property type="evidence" value="ECO:0007669"/>
    <property type="project" value="UniProtKB-KW"/>
</dbReference>
<keyword evidence="2" id="KW-0436">Ligase</keyword>
<dbReference type="PANTHER" id="PTHR11136:SF0">
    <property type="entry name" value="DIHYDROFOLATE SYNTHETASE-RELATED"/>
    <property type="match status" value="1"/>
</dbReference>